<evidence type="ECO:0000256" key="7">
    <source>
        <dbReference type="ARBA" id="ARBA00022755"/>
    </source>
</evidence>
<comment type="catalytic activity">
    <reaction evidence="10 11">
        <text>5-amino-1-(5-phospho-D-ribosyl)imidazole-4-carboxylate + L-aspartate + ATP = (2S)-2-[5-amino-1-(5-phospho-beta-D-ribosyl)imidazole-4-carboxamido]succinate + ADP + phosphate + 2 H(+)</text>
        <dbReference type="Rhea" id="RHEA:22628"/>
        <dbReference type="ChEBI" id="CHEBI:15378"/>
        <dbReference type="ChEBI" id="CHEBI:29991"/>
        <dbReference type="ChEBI" id="CHEBI:30616"/>
        <dbReference type="ChEBI" id="CHEBI:43474"/>
        <dbReference type="ChEBI" id="CHEBI:58443"/>
        <dbReference type="ChEBI" id="CHEBI:77657"/>
        <dbReference type="ChEBI" id="CHEBI:456216"/>
        <dbReference type="EC" id="6.3.2.6"/>
    </reaction>
</comment>
<keyword evidence="8 11" id="KW-0067">ATP-binding</keyword>
<dbReference type="InterPro" id="IPR028923">
    <property type="entry name" value="SAICAR_synt/ADE2_N"/>
</dbReference>
<dbReference type="HOGENOM" id="CLU_061495_2_0_9"/>
<dbReference type="UniPathway" id="UPA00074">
    <property type="reaction ID" value="UER00131"/>
</dbReference>
<keyword evidence="7 11" id="KW-0658">Purine biosynthesis</keyword>
<dbReference type="InterPro" id="IPR050089">
    <property type="entry name" value="SAICAR_synthetase"/>
</dbReference>
<dbReference type="PANTHER" id="PTHR43599:SF3">
    <property type="entry name" value="SI:DKEY-6E2.2"/>
    <property type="match status" value="1"/>
</dbReference>
<evidence type="ECO:0000256" key="9">
    <source>
        <dbReference type="ARBA" id="ARBA00030409"/>
    </source>
</evidence>
<dbReference type="AlphaFoldDB" id="R2TG24"/>
<evidence type="ECO:0000313" key="14">
    <source>
        <dbReference type="EMBL" id="EOT72203.1"/>
    </source>
</evidence>
<dbReference type="Proteomes" id="UP000013781">
    <property type="component" value="Unassembled WGS sequence"/>
</dbReference>
<dbReference type="EC" id="6.3.2.6" evidence="3 11"/>
<feature type="domain" description="SAICAR synthetase/ADE2 N-terminal" evidence="12">
    <location>
        <begin position="21"/>
        <end position="247"/>
    </location>
</feature>
<dbReference type="SUPFAM" id="SSF56104">
    <property type="entry name" value="SAICAR synthase-like"/>
    <property type="match status" value="1"/>
</dbReference>
<dbReference type="NCBIfam" id="TIGR00081">
    <property type="entry name" value="purC"/>
    <property type="match status" value="1"/>
</dbReference>
<evidence type="ECO:0000256" key="3">
    <source>
        <dbReference type="ARBA" id="ARBA00012217"/>
    </source>
</evidence>
<dbReference type="Gene3D" id="3.30.470.20">
    <property type="entry name" value="ATP-grasp fold, B domain"/>
    <property type="match status" value="1"/>
</dbReference>
<dbReference type="InterPro" id="IPR033934">
    <property type="entry name" value="SAICAR_synt_PurC"/>
</dbReference>
<keyword evidence="16" id="KW-1185">Reference proteome</keyword>
<dbReference type="GO" id="GO:0005524">
    <property type="term" value="F:ATP binding"/>
    <property type="evidence" value="ECO:0007669"/>
    <property type="project" value="UniProtKB-KW"/>
</dbReference>
<gene>
    <name evidence="11" type="primary">purC</name>
    <name evidence="14" type="ORF">I586_02011</name>
    <name evidence="13" type="ORF">UAY_01891</name>
</gene>
<comment type="caution">
    <text evidence="13">The sequence shown here is derived from an EMBL/GenBank/DDBJ whole genome shotgun (WGS) entry which is preliminary data.</text>
</comment>
<dbReference type="OrthoDB" id="9801549at2"/>
<reference evidence="14 16" key="2">
    <citation type="submission" date="2013-03" db="EMBL/GenBank/DDBJ databases">
        <title>The Genome Sequence of Enterococcus moraviensis BAA-383 (PacBio/Illumina hybrid assembly).</title>
        <authorList>
            <consortium name="The Broad Institute Genomics Platform"/>
            <consortium name="The Broad Institute Genome Sequencing Center for Infectious Disease"/>
            <person name="Earl A."/>
            <person name="Russ C."/>
            <person name="Gilmore M."/>
            <person name="Surin D."/>
            <person name="Walker B."/>
            <person name="Young S."/>
            <person name="Zeng Q."/>
            <person name="Gargeya S."/>
            <person name="Fitzgerald M."/>
            <person name="Haas B."/>
            <person name="Abouelleil A."/>
            <person name="Allen A.W."/>
            <person name="Alvarado L."/>
            <person name="Arachchi H.M."/>
            <person name="Berlin A.M."/>
            <person name="Chapman S.B."/>
            <person name="Gainer-Dewar J."/>
            <person name="Goldberg J."/>
            <person name="Griggs A."/>
            <person name="Gujja S."/>
            <person name="Hansen M."/>
            <person name="Howarth C."/>
            <person name="Imamovic A."/>
            <person name="Ireland A."/>
            <person name="Larimer J."/>
            <person name="McCowan C."/>
            <person name="Murphy C."/>
            <person name="Pearson M."/>
            <person name="Poon T.W."/>
            <person name="Priest M."/>
            <person name="Roberts A."/>
            <person name="Saif S."/>
            <person name="Shea T."/>
            <person name="Sisk P."/>
            <person name="Sykes S."/>
            <person name="Wortman J."/>
            <person name="Nusbaum C."/>
            <person name="Birren B."/>
        </authorList>
    </citation>
    <scope>NUCLEOTIDE SEQUENCE [LARGE SCALE GENOMIC DNA]</scope>
    <source>
        <strain evidence="14 16">ATCC BAA-383</strain>
    </source>
</reference>
<keyword evidence="5 11" id="KW-0436">Ligase</keyword>
<dbReference type="GO" id="GO:0004639">
    <property type="term" value="F:phosphoribosylaminoimidazolesuccinocarboxamide synthase activity"/>
    <property type="evidence" value="ECO:0007669"/>
    <property type="project" value="UniProtKB-UniRule"/>
</dbReference>
<proteinExistence type="inferred from homology"/>
<organism evidence="13 15">
    <name type="scientific">Enterococcus moraviensis ATCC BAA-383</name>
    <dbReference type="NCBI Taxonomy" id="1158609"/>
    <lineage>
        <taxon>Bacteria</taxon>
        <taxon>Bacillati</taxon>
        <taxon>Bacillota</taxon>
        <taxon>Bacilli</taxon>
        <taxon>Lactobacillales</taxon>
        <taxon>Enterococcaceae</taxon>
        <taxon>Enterococcus</taxon>
    </lineage>
</organism>
<comment type="pathway">
    <text evidence="1 11">Purine metabolism; IMP biosynthesis via de novo pathway; 5-amino-1-(5-phospho-D-ribosyl)imidazole-4-carboxamide from 5-amino-1-(5-phospho-D-ribosyl)imidazole-4-carboxylate: step 1/2.</text>
</comment>
<protein>
    <recommendedName>
        <fullName evidence="4 11">Phosphoribosylaminoimidazole-succinocarboxamide synthase</fullName>
        <ecNumber evidence="3 11">6.3.2.6</ecNumber>
    </recommendedName>
    <alternativeName>
        <fullName evidence="9 11">SAICAR synthetase</fullName>
    </alternativeName>
</protein>
<evidence type="ECO:0000256" key="1">
    <source>
        <dbReference type="ARBA" id="ARBA00004672"/>
    </source>
</evidence>
<dbReference type="STRING" id="155617.RV09_GL002581"/>
<evidence type="ECO:0000313" key="15">
    <source>
        <dbReference type="Proteomes" id="UP000013781"/>
    </source>
</evidence>
<dbReference type="PROSITE" id="PS01058">
    <property type="entry name" value="SAICAR_SYNTHETASE_2"/>
    <property type="match status" value="1"/>
</dbReference>
<dbReference type="PATRIC" id="fig|1158609.3.peg.1841"/>
<dbReference type="GO" id="GO:0006189">
    <property type="term" value="P:'de novo' IMP biosynthetic process"/>
    <property type="evidence" value="ECO:0007669"/>
    <property type="project" value="UniProtKB-UniRule"/>
</dbReference>
<evidence type="ECO:0000259" key="12">
    <source>
        <dbReference type="Pfam" id="PF01259"/>
    </source>
</evidence>
<dbReference type="FunFam" id="3.30.470.20:FF:000006">
    <property type="entry name" value="Phosphoribosylaminoimidazole-succinocarboxamide synthase"/>
    <property type="match status" value="1"/>
</dbReference>
<evidence type="ECO:0000256" key="6">
    <source>
        <dbReference type="ARBA" id="ARBA00022741"/>
    </source>
</evidence>
<evidence type="ECO:0000313" key="13">
    <source>
        <dbReference type="EMBL" id="EOH99114.1"/>
    </source>
</evidence>
<accession>R2TG24</accession>
<dbReference type="InterPro" id="IPR018236">
    <property type="entry name" value="SAICAR_synthetase_CS"/>
</dbReference>
<dbReference type="InterPro" id="IPR001636">
    <property type="entry name" value="SAICAR_synth"/>
</dbReference>
<dbReference type="EMBL" id="AJAS01000015">
    <property type="protein sequence ID" value="EOH99114.1"/>
    <property type="molecule type" value="Genomic_DNA"/>
</dbReference>
<evidence type="ECO:0000313" key="16">
    <source>
        <dbReference type="Proteomes" id="UP000014157"/>
    </source>
</evidence>
<name>R2TG24_9ENTE</name>
<evidence type="ECO:0000256" key="2">
    <source>
        <dbReference type="ARBA" id="ARBA00010190"/>
    </source>
</evidence>
<dbReference type="PROSITE" id="PS01057">
    <property type="entry name" value="SAICAR_SYNTHETASE_1"/>
    <property type="match status" value="1"/>
</dbReference>
<evidence type="ECO:0000256" key="4">
    <source>
        <dbReference type="ARBA" id="ARBA00016460"/>
    </source>
</evidence>
<evidence type="ECO:0000256" key="5">
    <source>
        <dbReference type="ARBA" id="ARBA00022598"/>
    </source>
</evidence>
<dbReference type="EMBL" id="ASWB01000002">
    <property type="protein sequence ID" value="EOT72203.1"/>
    <property type="molecule type" value="Genomic_DNA"/>
</dbReference>
<dbReference type="Proteomes" id="UP000014157">
    <property type="component" value="Unassembled WGS sequence"/>
</dbReference>
<evidence type="ECO:0000256" key="11">
    <source>
        <dbReference type="HAMAP-Rule" id="MF_00137"/>
    </source>
</evidence>
<evidence type="ECO:0000256" key="10">
    <source>
        <dbReference type="ARBA" id="ARBA00048475"/>
    </source>
</evidence>
<dbReference type="CDD" id="cd01415">
    <property type="entry name" value="SAICAR_synt_PurC"/>
    <property type="match status" value="1"/>
</dbReference>
<reference evidence="13 15" key="1">
    <citation type="submission" date="2013-02" db="EMBL/GenBank/DDBJ databases">
        <title>The Genome Sequence of Enterococcus moraviensis BAA-383.</title>
        <authorList>
            <consortium name="The Broad Institute Genome Sequencing Platform"/>
            <consortium name="The Broad Institute Genome Sequencing Center for Infectious Disease"/>
            <person name="Earl A.M."/>
            <person name="Gilmore M.S."/>
            <person name="Lebreton F."/>
            <person name="Walker B."/>
            <person name="Young S.K."/>
            <person name="Zeng Q."/>
            <person name="Gargeya S."/>
            <person name="Fitzgerald M."/>
            <person name="Haas B."/>
            <person name="Abouelleil A."/>
            <person name="Alvarado L."/>
            <person name="Arachchi H.M."/>
            <person name="Berlin A.M."/>
            <person name="Chapman S.B."/>
            <person name="Dewar J."/>
            <person name="Goldberg J."/>
            <person name="Griggs A."/>
            <person name="Gujja S."/>
            <person name="Hansen M."/>
            <person name="Howarth C."/>
            <person name="Imamovic A."/>
            <person name="Larimer J."/>
            <person name="McCowan C."/>
            <person name="Murphy C."/>
            <person name="Neiman D."/>
            <person name="Pearson M."/>
            <person name="Priest M."/>
            <person name="Roberts A."/>
            <person name="Saif S."/>
            <person name="Shea T."/>
            <person name="Sisk P."/>
            <person name="Sykes S."/>
            <person name="Wortman J."/>
            <person name="Nusbaum C."/>
            <person name="Birren B."/>
        </authorList>
    </citation>
    <scope>NUCLEOTIDE SEQUENCE [LARGE SCALE GENOMIC DNA]</scope>
    <source>
        <strain evidence="13 15">ATCC BAA-383</strain>
    </source>
</reference>
<dbReference type="PANTHER" id="PTHR43599">
    <property type="entry name" value="MULTIFUNCTIONAL PROTEIN ADE2"/>
    <property type="match status" value="1"/>
</dbReference>
<dbReference type="Gene3D" id="3.30.200.20">
    <property type="entry name" value="Phosphorylase Kinase, domain 1"/>
    <property type="match status" value="1"/>
</dbReference>
<keyword evidence="6 11" id="KW-0547">Nucleotide-binding</keyword>
<dbReference type="RefSeq" id="WP_010765261.1">
    <property type="nucleotide sequence ID" value="NZ_ASWB01000002.1"/>
</dbReference>
<dbReference type="eggNOG" id="COG0152">
    <property type="taxonomic scope" value="Bacteria"/>
</dbReference>
<dbReference type="HAMAP" id="MF_00137">
    <property type="entry name" value="SAICAR_synth"/>
    <property type="match status" value="1"/>
</dbReference>
<comment type="similarity">
    <text evidence="2 11">Belongs to the SAICAR synthetase family.</text>
</comment>
<sequence>MVTTIKYTEKDVWDLLGSNTLLYEGKAKKLYGTKDSGVLRVEYLDQATALNGVRKDFVDGKGSLNNQITSLVFEQFNQSGIKNHFVEKISKHEQLVESLEMIPLEVVIRNVSAGSFSKRLAITEGLPLAFPVLEFYYKEDQLDDPIINEDHIKILEIATEQEIETIKQEAHKINQALIDLFKKIDIQLIDFKIEFGKRADGTILLADEITPDTCRLWDEETKDHLDKDVYRRNLGELIPVYQEVLDRLEKVFNQN</sequence>
<evidence type="ECO:0000256" key="8">
    <source>
        <dbReference type="ARBA" id="ARBA00022840"/>
    </source>
</evidence>
<dbReference type="Pfam" id="PF01259">
    <property type="entry name" value="SAICAR_synt"/>
    <property type="match status" value="1"/>
</dbReference>
<dbReference type="GO" id="GO:0009236">
    <property type="term" value="P:cobalamin biosynthetic process"/>
    <property type="evidence" value="ECO:0007669"/>
    <property type="project" value="InterPro"/>
</dbReference>